<gene>
    <name evidence="8" type="primary">holA</name>
    <name evidence="8" type="ORF">FSZ31_01325</name>
</gene>
<reference evidence="8 9" key="1">
    <citation type="submission" date="2019-08" db="EMBL/GenBank/DDBJ databases">
        <title>Sphingorhabdus soil sp. nov., isolated from arctic soil.</title>
        <authorList>
            <person name="Liu Y."/>
        </authorList>
    </citation>
    <scope>NUCLEOTIDE SEQUENCE [LARGE SCALE GENOMIC DNA]</scope>
    <source>
        <strain evidence="8 9">D-2Q-5-6</strain>
    </source>
</reference>
<dbReference type="PANTHER" id="PTHR34388:SF1">
    <property type="entry name" value="DNA POLYMERASE III SUBUNIT DELTA"/>
    <property type="match status" value="1"/>
</dbReference>
<dbReference type="SUPFAM" id="SSF52540">
    <property type="entry name" value="P-loop containing nucleoside triphosphate hydrolases"/>
    <property type="match status" value="1"/>
</dbReference>
<dbReference type="InterPro" id="IPR005790">
    <property type="entry name" value="DNA_polIII_delta"/>
</dbReference>
<evidence type="ECO:0000256" key="6">
    <source>
        <dbReference type="ARBA" id="ARBA00034754"/>
    </source>
</evidence>
<organism evidence="8 9">
    <name type="scientific">Flavisphingopyxis soli</name>
    <dbReference type="NCBI Taxonomy" id="2601267"/>
    <lineage>
        <taxon>Bacteria</taxon>
        <taxon>Pseudomonadati</taxon>
        <taxon>Pseudomonadota</taxon>
        <taxon>Alphaproteobacteria</taxon>
        <taxon>Sphingomonadales</taxon>
        <taxon>Sphingopyxidaceae</taxon>
        <taxon>Flavisphingopyxis</taxon>
    </lineage>
</organism>
<evidence type="ECO:0000256" key="7">
    <source>
        <dbReference type="ARBA" id="ARBA00049244"/>
    </source>
</evidence>
<dbReference type="Gene3D" id="1.20.272.10">
    <property type="match status" value="1"/>
</dbReference>
<name>A0A5C6UKT1_9SPHN</name>
<evidence type="ECO:0000256" key="4">
    <source>
        <dbReference type="ARBA" id="ARBA00022705"/>
    </source>
</evidence>
<dbReference type="GO" id="GO:0006261">
    <property type="term" value="P:DNA-templated DNA replication"/>
    <property type="evidence" value="ECO:0007669"/>
    <property type="project" value="TreeGrafter"/>
</dbReference>
<evidence type="ECO:0000256" key="5">
    <source>
        <dbReference type="ARBA" id="ARBA00022932"/>
    </source>
</evidence>
<dbReference type="GO" id="GO:0003887">
    <property type="term" value="F:DNA-directed DNA polymerase activity"/>
    <property type="evidence" value="ECO:0007669"/>
    <property type="project" value="UniProtKB-KW"/>
</dbReference>
<keyword evidence="2 8" id="KW-0808">Transferase</keyword>
<sequence length="353" mass="37401">MKVKPPEMARALARPDGAIRFYLLTGPDAAASIAGARALGEAIKAQSSEPPERIDIHSPSLKSDPARLADEAASIALFGGPRYVELNIAGAGDDCVAAVTALLEAPQAGNPVVAIGPGVSARSKLMKLAEGSRLAMATIHYAPEGRELEKVARDIAGPLGLRFEGDVGRMLVDMVAGDRLVLAQELEKLALYLDASPAEPRTLTPDALIALGAETHEEDIARSIDVALGGRVADLSAMIESIDATGLNEIRLIRAMGNRARLLARLRAAVDGGRSPGEVARDRSVFFKEQASVAHQLAIWDTEATARIVERLQATERAIKARASPGGVLMRQLLVAMAHEANRRSARVGMSRR</sequence>
<dbReference type="EMBL" id="VOPY01000001">
    <property type="protein sequence ID" value="TXC73429.1"/>
    <property type="molecule type" value="Genomic_DNA"/>
</dbReference>
<protein>
    <recommendedName>
        <fullName evidence="1">DNA-directed DNA polymerase</fullName>
        <ecNumber evidence="1">2.7.7.7</ecNumber>
    </recommendedName>
</protein>
<keyword evidence="4" id="KW-0235">DNA replication</keyword>
<dbReference type="GO" id="GO:0003677">
    <property type="term" value="F:DNA binding"/>
    <property type="evidence" value="ECO:0007669"/>
    <property type="project" value="InterPro"/>
</dbReference>
<keyword evidence="5" id="KW-0239">DNA-directed DNA polymerase</keyword>
<dbReference type="SUPFAM" id="SSF48019">
    <property type="entry name" value="post-AAA+ oligomerization domain-like"/>
    <property type="match status" value="1"/>
</dbReference>
<dbReference type="EC" id="2.7.7.7" evidence="1"/>
<dbReference type="OrthoDB" id="9804983at2"/>
<evidence type="ECO:0000313" key="8">
    <source>
        <dbReference type="EMBL" id="TXC73429.1"/>
    </source>
</evidence>
<dbReference type="NCBIfam" id="TIGR01128">
    <property type="entry name" value="holA"/>
    <property type="match status" value="1"/>
</dbReference>
<dbReference type="PANTHER" id="PTHR34388">
    <property type="entry name" value="DNA POLYMERASE III SUBUNIT DELTA"/>
    <property type="match status" value="1"/>
</dbReference>
<dbReference type="InterPro" id="IPR027417">
    <property type="entry name" value="P-loop_NTPase"/>
</dbReference>
<dbReference type="RefSeq" id="WP_147121265.1">
    <property type="nucleotide sequence ID" value="NZ_VOPY01000001.1"/>
</dbReference>
<proteinExistence type="inferred from homology"/>
<dbReference type="Proteomes" id="UP000321129">
    <property type="component" value="Unassembled WGS sequence"/>
</dbReference>
<evidence type="ECO:0000256" key="3">
    <source>
        <dbReference type="ARBA" id="ARBA00022695"/>
    </source>
</evidence>
<comment type="similarity">
    <text evidence="6">Belongs to the DNA polymerase HolA subunit family.</text>
</comment>
<accession>A0A5C6UKT1</accession>
<dbReference type="AlphaFoldDB" id="A0A5C6UKT1"/>
<evidence type="ECO:0000313" key="9">
    <source>
        <dbReference type="Proteomes" id="UP000321129"/>
    </source>
</evidence>
<comment type="caution">
    <text evidence="8">The sequence shown here is derived from an EMBL/GenBank/DDBJ whole genome shotgun (WGS) entry which is preliminary data.</text>
</comment>
<dbReference type="GO" id="GO:0009360">
    <property type="term" value="C:DNA polymerase III complex"/>
    <property type="evidence" value="ECO:0007669"/>
    <property type="project" value="TreeGrafter"/>
</dbReference>
<keyword evidence="9" id="KW-1185">Reference proteome</keyword>
<evidence type="ECO:0000256" key="1">
    <source>
        <dbReference type="ARBA" id="ARBA00012417"/>
    </source>
</evidence>
<keyword evidence="3 8" id="KW-0548">Nucleotidyltransferase</keyword>
<dbReference type="InterPro" id="IPR008921">
    <property type="entry name" value="DNA_pol3_clamp-load_cplx_C"/>
</dbReference>
<comment type="catalytic activity">
    <reaction evidence="7">
        <text>DNA(n) + a 2'-deoxyribonucleoside 5'-triphosphate = DNA(n+1) + diphosphate</text>
        <dbReference type="Rhea" id="RHEA:22508"/>
        <dbReference type="Rhea" id="RHEA-COMP:17339"/>
        <dbReference type="Rhea" id="RHEA-COMP:17340"/>
        <dbReference type="ChEBI" id="CHEBI:33019"/>
        <dbReference type="ChEBI" id="CHEBI:61560"/>
        <dbReference type="ChEBI" id="CHEBI:173112"/>
        <dbReference type="EC" id="2.7.7.7"/>
    </reaction>
</comment>
<evidence type="ECO:0000256" key="2">
    <source>
        <dbReference type="ARBA" id="ARBA00022679"/>
    </source>
</evidence>